<dbReference type="SMART" id="SM00945">
    <property type="entry name" value="ProQ"/>
    <property type="match status" value="1"/>
</dbReference>
<dbReference type="SUPFAM" id="SSF48657">
    <property type="entry name" value="FinO-like"/>
    <property type="match status" value="1"/>
</dbReference>
<dbReference type="Gene3D" id="1.10.1710.10">
    <property type="entry name" value="ProQ/FinO domain"/>
    <property type="match status" value="1"/>
</dbReference>
<feature type="domain" description="ProQ/FinO" evidence="6">
    <location>
        <begin position="12"/>
        <end position="127"/>
    </location>
</feature>
<reference evidence="7 8" key="1">
    <citation type="submission" date="2014-12" db="EMBL/GenBank/DDBJ databases">
        <title>Reclassification of Actinobacillus muris as Muribacter muris.</title>
        <authorList>
            <person name="Christensen H."/>
            <person name="Nicklas W."/>
            <person name="Bisgaard M."/>
        </authorList>
    </citation>
    <scope>NUCLEOTIDE SEQUENCE [LARGE SCALE GENOMIC DNA]</scope>
    <source>
        <strain evidence="7 8">Ackerman80-443D</strain>
    </source>
</reference>
<dbReference type="GO" id="GO:0010608">
    <property type="term" value="P:post-transcriptional regulation of gene expression"/>
    <property type="evidence" value="ECO:0007669"/>
    <property type="project" value="InterPro"/>
</dbReference>
<evidence type="ECO:0000313" key="7">
    <source>
        <dbReference type="EMBL" id="KMK52461.1"/>
    </source>
</evidence>
<dbReference type="InterPro" id="IPR023529">
    <property type="entry name" value="ProQ"/>
</dbReference>
<evidence type="ECO:0000313" key="8">
    <source>
        <dbReference type="Proteomes" id="UP000036270"/>
    </source>
</evidence>
<keyword evidence="8" id="KW-1185">Reference proteome</keyword>
<evidence type="ECO:0000256" key="2">
    <source>
        <dbReference type="ARBA" id="ARBA00022884"/>
    </source>
</evidence>
<dbReference type="NCBIfam" id="NF003434">
    <property type="entry name" value="PRK04950.1"/>
    <property type="match status" value="1"/>
</dbReference>
<keyword evidence="1 4" id="KW-0963">Cytoplasm</keyword>
<dbReference type="EMBL" id="JWIZ01000003">
    <property type="protein sequence ID" value="KMK52461.1"/>
    <property type="molecule type" value="Genomic_DNA"/>
</dbReference>
<dbReference type="STRING" id="67855.RO21_01010"/>
<dbReference type="Pfam" id="PF04352">
    <property type="entry name" value="ProQ"/>
    <property type="match status" value="1"/>
</dbReference>
<keyword evidence="2 4" id="KW-0694">RNA-binding</keyword>
<dbReference type="GO" id="GO:0033592">
    <property type="term" value="F:RNA strand annealing activity"/>
    <property type="evidence" value="ECO:0007669"/>
    <property type="project" value="UniProtKB-UniRule"/>
</dbReference>
<comment type="subcellular location">
    <subcellularLocation>
        <location evidence="4">Cytoplasm</location>
    </subcellularLocation>
</comment>
<dbReference type="GO" id="GO:0034057">
    <property type="term" value="F:RNA strand-exchange activity"/>
    <property type="evidence" value="ECO:0007669"/>
    <property type="project" value="UniProtKB-UniRule"/>
</dbReference>
<name>A0A0J5P8A0_9PAST</name>
<proteinExistence type="inferred from homology"/>
<keyword evidence="3 4" id="KW-0143">Chaperone</keyword>
<feature type="compositionally biased region" description="Basic and acidic residues" evidence="5">
    <location>
        <begin position="122"/>
        <end position="159"/>
    </location>
</feature>
<accession>A0A0J5P8A0</accession>
<organism evidence="7 8">
    <name type="scientific">Muribacter muris</name>
    <dbReference type="NCBI Taxonomy" id="67855"/>
    <lineage>
        <taxon>Bacteria</taxon>
        <taxon>Pseudomonadati</taxon>
        <taxon>Pseudomonadota</taxon>
        <taxon>Gammaproteobacteria</taxon>
        <taxon>Pasteurellales</taxon>
        <taxon>Pasteurellaceae</taxon>
        <taxon>Muribacter</taxon>
    </lineage>
</organism>
<comment type="caution">
    <text evidence="7">The sequence shown here is derived from an EMBL/GenBank/DDBJ whole genome shotgun (WGS) entry which is preliminary data.</text>
</comment>
<feature type="compositionally biased region" description="Low complexity" evidence="5">
    <location>
        <begin position="162"/>
        <end position="172"/>
    </location>
</feature>
<dbReference type="InterPro" id="IPR016103">
    <property type="entry name" value="ProQ/FinO"/>
</dbReference>
<dbReference type="InterPro" id="IPR036442">
    <property type="entry name" value="ProQ/FinO_sf"/>
</dbReference>
<evidence type="ECO:0000256" key="5">
    <source>
        <dbReference type="SAM" id="MobiDB-lite"/>
    </source>
</evidence>
<evidence type="ECO:0000256" key="1">
    <source>
        <dbReference type="ARBA" id="ARBA00022490"/>
    </source>
</evidence>
<dbReference type="GO" id="GO:0005829">
    <property type="term" value="C:cytosol"/>
    <property type="evidence" value="ECO:0007669"/>
    <property type="project" value="TreeGrafter"/>
</dbReference>
<evidence type="ECO:0000259" key="6">
    <source>
        <dbReference type="SMART" id="SM00945"/>
    </source>
</evidence>
<gene>
    <name evidence="4" type="primary">proQ</name>
    <name evidence="7" type="ORF">RO21_01010</name>
</gene>
<sequence>MSEQLEVQQSNQKTSLSTKEVIAYLCEKFPLCFVAEGEAKPLKIGLFQDLAEALAADEKVSKTALRKALRTYTLGWRYLHACREGAGRVDLLGNEAGVVDAQQAEHAATSLAEAKAAYAERRAQEMKEKRKAERKAFFKQKARDENAKKRAELRKHADAPKASSESLAALESKFGKGRK</sequence>
<protein>
    <recommendedName>
        <fullName evidence="4">RNA chaperone ProQ</fullName>
    </recommendedName>
</protein>
<comment type="similarity">
    <text evidence="4">Belongs to the ProQ family.</text>
</comment>
<dbReference type="AlphaFoldDB" id="A0A0J5P8A0"/>
<dbReference type="PANTHER" id="PTHR38106:SF1">
    <property type="entry name" value="RNA CHAPERONE PROQ"/>
    <property type="match status" value="1"/>
</dbReference>
<dbReference type="HAMAP" id="MF_00749">
    <property type="entry name" value="ProQ"/>
    <property type="match status" value="1"/>
</dbReference>
<comment type="function">
    <text evidence="4">RNA chaperone with significant RNA binding, RNA strand exchange and RNA duplexing activities.</text>
</comment>
<dbReference type="PATRIC" id="fig|67855.3.peg.1066"/>
<dbReference type="PANTHER" id="PTHR38106">
    <property type="entry name" value="RNA CHAPERONE PROQ"/>
    <property type="match status" value="1"/>
</dbReference>
<dbReference type="Proteomes" id="UP000036270">
    <property type="component" value="Unassembled WGS sequence"/>
</dbReference>
<evidence type="ECO:0000256" key="4">
    <source>
        <dbReference type="HAMAP-Rule" id="MF_00749"/>
    </source>
</evidence>
<evidence type="ECO:0000256" key="3">
    <source>
        <dbReference type="ARBA" id="ARBA00023186"/>
    </source>
</evidence>
<dbReference type="RefSeq" id="WP_047975937.1">
    <property type="nucleotide sequence ID" value="NZ_JWIZ01000003.1"/>
</dbReference>
<feature type="region of interest" description="Disordered" evidence="5">
    <location>
        <begin position="122"/>
        <end position="179"/>
    </location>
</feature>